<sequence length="694" mass="70956">MLATTVRSRRLGLLAALALGAGLLLPFAPAEAPAADAAVASQFDPGYIISDRNFYDAGAMSAAQIQSFLDSMIGTCQNGKCLNVAVLPIADRPASYSGDSGKLACSAIAGGNLAVSELIYRTQVACGISAKVILVTLQKEQSLVTSKAPTDGALRAAMGQACPDSGGCNSAFAGLGIQIMSGARQLSVYRAAMPNSTFAFRGPGVYNIRYSSTNAACGAPAVNVRNFATLALYNYTPYQPNPPAMLQENLYGYGDGCSSYGNRNFWRLYTDWFGSPTVDDGSTFGGIMSVTSTAANTITIRGWGVDSDRASSSISLNVFVGDGYYGSGVANVTAPEMEAWYTAYGAGHSYEITVGNVPSGVRRVCVQGVNVAGSSGASAVFPCVTATVAHCGGSIGCPDTVDRITGANRYTVSADISKRAYPSGAATVYVVNGLGFADALSAAPAAARDGAPLLLTDPNALPDETRAELTRLHPSAIVIVGGPASVSEAVRTQLTAFAPTTRVSGADRFEASLNIAATFGSTPDIYLATGLNFPDALSAGSVGAYQGRPVVLINGANAAPSSALLAFLSSNGVQRITIAGGPNSVPQSVQDALTTAGYTVTRLTGPDRFAVSVAASAAYTSADVVYIASGLNYPDALTGSILAAKDGGPLLLGSGDCLVRGLIDRVHALDPARVTLLGGPNSLTPAIESFQQCL</sequence>
<gene>
    <name evidence="2" type="ORF">NUH29_07935</name>
</gene>
<proteinExistence type="predicted"/>
<dbReference type="Gene3D" id="3.40.50.12090">
    <property type="match status" value="1"/>
</dbReference>
<dbReference type="EMBL" id="JANTHX010000007">
    <property type="protein sequence ID" value="MCS0499478.1"/>
    <property type="molecule type" value="Genomic_DNA"/>
</dbReference>
<dbReference type="RefSeq" id="WP_258798524.1">
    <property type="nucleotide sequence ID" value="NZ_JANTHX010000007.1"/>
</dbReference>
<reference evidence="2 3" key="1">
    <citation type="submission" date="2022-08" db="EMBL/GenBank/DDBJ databases">
        <authorList>
            <person name="Li F."/>
        </authorList>
    </citation>
    <scope>NUCLEOTIDE SEQUENCE [LARGE SCALE GENOMIC DNA]</scope>
    <source>
        <strain evidence="2 3">10F1B-8-1</strain>
    </source>
</reference>
<feature type="chain" id="PRO_5045527072" evidence="1">
    <location>
        <begin position="35"/>
        <end position="694"/>
    </location>
</feature>
<evidence type="ECO:0000313" key="3">
    <source>
        <dbReference type="Proteomes" id="UP001205337"/>
    </source>
</evidence>
<dbReference type="PROSITE" id="PS51318">
    <property type="entry name" value="TAT"/>
    <property type="match status" value="1"/>
</dbReference>
<comment type="caution">
    <text evidence="2">The sequence shown here is derived from an EMBL/GenBank/DDBJ whole genome shotgun (WGS) entry which is preliminary data.</text>
</comment>
<name>A0ABT1ZFJ2_9MICO</name>
<dbReference type="InterPro" id="IPR051922">
    <property type="entry name" value="Bact_Sporulation_Assoc"/>
</dbReference>
<evidence type="ECO:0000313" key="2">
    <source>
        <dbReference type="EMBL" id="MCS0499478.1"/>
    </source>
</evidence>
<accession>A0ABT1ZFJ2</accession>
<dbReference type="PANTHER" id="PTHR30032">
    <property type="entry name" value="N-ACETYLMURAMOYL-L-ALANINE AMIDASE-RELATED"/>
    <property type="match status" value="1"/>
</dbReference>
<dbReference type="InterPro" id="IPR007253">
    <property type="entry name" value="Cell_wall-bd_2"/>
</dbReference>
<feature type="signal peptide" evidence="1">
    <location>
        <begin position="1"/>
        <end position="34"/>
    </location>
</feature>
<keyword evidence="1" id="KW-0732">Signal</keyword>
<protein>
    <submittedName>
        <fullName evidence="2">Cell wall-binding repeat-containing protein</fullName>
    </submittedName>
</protein>
<dbReference type="Proteomes" id="UP001205337">
    <property type="component" value="Unassembled WGS sequence"/>
</dbReference>
<organism evidence="2 3">
    <name type="scientific">Protaetiibacter mangrovi</name>
    <dbReference type="NCBI Taxonomy" id="2970926"/>
    <lineage>
        <taxon>Bacteria</taxon>
        <taxon>Bacillati</taxon>
        <taxon>Actinomycetota</taxon>
        <taxon>Actinomycetes</taxon>
        <taxon>Micrococcales</taxon>
        <taxon>Microbacteriaceae</taxon>
        <taxon>Protaetiibacter</taxon>
    </lineage>
</organism>
<dbReference type="InterPro" id="IPR006311">
    <property type="entry name" value="TAT_signal"/>
</dbReference>
<dbReference type="PANTHER" id="PTHR30032:SF8">
    <property type="entry name" value="GERMINATION-SPECIFIC N-ACETYLMURAMOYL-L-ALANINE AMIDASE"/>
    <property type="match status" value="1"/>
</dbReference>
<keyword evidence="3" id="KW-1185">Reference proteome</keyword>
<evidence type="ECO:0000256" key="1">
    <source>
        <dbReference type="SAM" id="SignalP"/>
    </source>
</evidence>
<dbReference type="Pfam" id="PF04122">
    <property type="entry name" value="CW_binding_2"/>
    <property type="match status" value="3"/>
</dbReference>